<evidence type="ECO:0000259" key="10">
    <source>
        <dbReference type="PROSITE" id="PS51294"/>
    </source>
</evidence>
<keyword evidence="6" id="KW-0804">Transcription</keyword>
<dbReference type="InterPro" id="IPR017930">
    <property type="entry name" value="Myb_dom"/>
</dbReference>
<comment type="subcellular location">
    <subcellularLocation>
        <location evidence="8">Nucleus</location>
    </subcellularLocation>
    <subcellularLocation>
        <location evidence="8">Chromosome</location>
        <location evidence="8">Telomere</location>
    </subcellularLocation>
</comment>
<dbReference type="InParanoid" id="A0A448YS92"/>
<evidence type="ECO:0000256" key="7">
    <source>
        <dbReference type="ARBA" id="ARBA00023242"/>
    </source>
</evidence>
<dbReference type="Pfam" id="PF11626">
    <property type="entry name" value="Rap1_C"/>
    <property type="match status" value="1"/>
</dbReference>
<evidence type="ECO:0000256" key="5">
    <source>
        <dbReference type="ARBA" id="ARBA00023159"/>
    </source>
</evidence>
<dbReference type="PANTHER" id="PTHR16466">
    <property type="entry name" value="TELOMERE REPEAT-BINDING FACTOR 2-INTERACTING PROTEIN 1"/>
    <property type="match status" value="1"/>
</dbReference>
<dbReference type="InterPro" id="IPR039595">
    <property type="entry name" value="TE2IP/Rap1"/>
</dbReference>
<evidence type="ECO:0000256" key="8">
    <source>
        <dbReference type="RuleBase" id="RU367107"/>
    </source>
</evidence>
<organism evidence="11 12">
    <name type="scientific">Brettanomyces naardenensis</name>
    <name type="common">Yeast</name>
    <dbReference type="NCBI Taxonomy" id="13370"/>
    <lineage>
        <taxon>Eukaryota</taxon>
        <taxon>Fungi</taxon>
        <taxon>Dikarya</taxon>
        <taxon>Ascomycota</taxon>
        <taxon>Saccharomycotina</taxon>
        <taxon>Pichiomycetes</taxon>
        <taxon>Pichiales</taxon>
        <taxon>Pichiaceae</taxon>
        <taxon>Brettanomyces</taxon>
    </lineage>
</organism>
<feature type="compositionally biased region" description="Gly residues" evidence="9">
    <location>
        <begin position="60"/>
        <end position="75"/>
    </location>
</feature>
<feature type="compositionally biased region" description="Acidic residues" evidence="9">
    <location>
        <begin position="506"/>
        <end position="515"/>
    </location>
</feature>
<sequence>MSLQNKGSIEAKAIEVDLEKLQHDASIPLPETSTDASLDNSSSVAAAALAAAAETEDSVTGGGDAGNSGVVGGGKGENETGNGEGPKESSKEGGAEEGGVLADLRSNSSSLLRGRRFVVYGQTTAADDVKQMVISLGGEVVPEGTPGSVALVRSASSAIPVGPPEVFSFDLIYYVHSRGVIPEFDSFKIRKPPSLPANLKINASELAQKTPADIAGAAGTESTNPITTKKEKAGRDRKIRSKDAAKGETVSSVFFPTPKKRSAKFTESEDAAILDLIRRNPYLRSTHSFYAQIAQLPMLSNHTGNSIRFRFRKVLSKRLDWVYKVDPETNEIQLNPETQEPLKLEELPGLLKSQYTAEDDYNLCKCVLDFRTNGGTALRKRKMDSKSIPESIFQELSIKYPRHSAMSWRDRYRKFASVYGLERYIGEFEKCIADKTAPEPMRNLSSRGANKRRKVAHEGEEGLAQVPDPRNGDAENQNEAHEQQDLGAARIQALARVSVERKETEDSKDEEEDDEEKKTDGQSANLFEDADEMKALNIDFTGSINPHGNLMGNLTVEALKKSEPEPMKNRSDANVDEIIKDIEDLFGEFGSDITSSEELFKAVHEKTGLSTAWLNYWFDCSCGMFNVFLDAVQNYLKTGELTMQNHQGFWTKEHDQMLNDESKLPELYKLHGEESVNKRRATIMGERGE</sequence>
<keyword evidence="4" id="KW-0805">Transcription regulation</keyword>
<comment type="subunit">
    <text evidence="8">Homodimer.</text>
</comment>
<dbReference type="OrthoDB" id="435460at2759"/>
<evidence type="ECO:0000313" key="11">
    <source>
        <dbReference type="EMBL" id="VEU23781.1"/>
    </source>
</evidence>
<dbReference type="Proteomes" id="UP000290900">
    <property type="component" value="Unassembled WGS sequence"/>
</dbReference>
<evidence type="ECO:0000256" key="1">
    <source>
        <dbReference type="ARBA" id="ARBA00010467"/>
    </source>
</evidence>
<gene>
    <name evidence="11" type="ORF">BRENAR_LOCUS4510</name>
</gene>
<dbReference type="GO" id="GO:0070187">
    <property type="term" value="C:shelterin complex"/>
    <property type="evidence" value="ECO:0007669"/>
    <property type="project" value="TreeGrafter"/>
</dbReference>
<dbReference type="InterPro" id="IPR009057">
    <property type="entry name" value="Homeodomain-like_sf"/>
</dbReference>
<dbReference type="PANTHER" id="PTHR16466:SF6">
    <property type="entry name" value="TELOMERIC REPEAT-BINDING FACTOR 2-INTERACTING PROTEIN 1"/>
    <property type="match status" value="1"/>
</dbReference>
<keyword evidence="2 8" id="KW-0158">Chromosome</keyword>
<dbReference type="SUPFAM" id="SSF46689">
    <property type="entry name" value="Homeodomain-like"/>
    <property type="match status" value="2"/>
</dbReference>
<evidence type="ECO:0000256" key="3">
    <source>
        <dbReference type="ARBA" id="ARBA00022895"/>
    </source>
</evidence>
<keyword evidence="3 8" id="KW-0779">Telomere</keyword>
<dbReference type="STRING" id="13370.A0A448YS92"/>
<accession>A0A448YS92</accession>
<protein>
    <recommendedName>
        <fullName evidence="8">DNA-binding protein RAP1</fullName>
    </recommendedName>
</protein>
<dbReference type="InterPro" id="IPR021661">
    <property type="entry name" value="Rap1_C"/>
</dbReference>
<feature type="compositionally biased region" description="Basic and acidic residues" evidence="9">
    <location>
        <begin position="470"/>
        <end position="482"/>
    </location>
</feature>
<reference evidence="11 12" key="1">
    <citation type="submission" date="2018-12" db="EMBL/GenBank/DDBJ databases">
        <authorList>
            <person name="Tiukova I."/>
            <person name="Dainat J."/>
        </authorList>
    </citation>
    <scope>NUCLEOTIDE SEQUENCE [LARGE SCALE GENOMIC DNA]</scope>
</reference>
<keyword evidence="12" id="KW-1185">Reference proteome</keyword>
<evidence type="ECO:0000256" key="2">
    <source>
        <dbReference type="ARBA" id="ARBA00022454"/>
    </source>
</evidence>
<keyword evidence="7 8" id="KW-0539">Nucleus</keyword>
<dbReference type="GO" id="GO:0042162">
    <property type="term" value="F:telomeric DNA binding"/>
    <property type="evidence" value="ECO:0007669"/>
    <property type="project" value="TreeGrafter"/>
</dbReference>
<feature type="region of interest" description="Disordered" evidence="9">
    <location>
        <begin position="439"/>
        <end position="482"/>
    </location>
</feature>
<evidence type="ECO:0000256" key="4">
    <source>
        <dbReference type="ARBA" id="ARBA00023015"/>
    </source>
</evidence>
<comment type="similarity">
    <text evidence="1 8">Belongs to the RAP1 family.</text>
</comment>
<keyword evidence="5" id="KW-0010">Activator</keyword>
<dbReference type="EMBL" id="CAACVR010000056">
    <property type="protein sequence ID" value="VEU23781.1"/>
    <property type="molecule type" value="Genomic_DNA"/>
</dbReference>
<proteinExistence type="inferred from homology"/>
<feature type="compositionally biased region" description="Basic and acidic residues" evidence="9">
    <location>
        <begin position="85"/>
        <end position="94"/>
    </location>
</feature>
<dbReference type="CDD" id="cd11655">
    <property type="entry name" value="rap1_myb-like"/>
    <property type="match status" value="2"/>
</dbReference>
<evidence type="ECO:0000256" key="9">
    <source>
        <dbReference type="SAM" id="MobiDB-lite"/>
    </source>
</evidence>
<dbReference type="PROSITE" id="PS51294">
    <property type="entry name" value="HTH_MYB"/>
    <property type="match status" value="1"/>
</dbReference>
<feature type="region of interest" description="Disordered" evidence="9">
    <location>
        <begin position="498"/>
        <end position="525"/>
    </location>
</feature>
<feature type="compositionally biased region" description="Basic and acidic residues" evidence="9">
    <location>
        <begin position="228"/>
        <end position="242"/>
    </location>
</feature>
<dbReference type="InterPro" id="IPR015280">
    <property type="entry name" value="Rap1_DNA-bd"/>
</dbReference>
<evidence type="ECO:0000256" key="6">
    <source>
        <dbReference type="ARBA" id="ARBA00023163"/>
    </source>
</evidence>
<dbReference type="Pfam" id="PF09197">
    <property type="entry name" value="Rap1-DNA-bind"/>
    <property type="match status" value="1"/>
</dbReference>
<name>A0A448YS92_BRENA</name>
<feature type="region of interest" description="Disordered" evidence="9">
    <location>
        <begin position="46"/>
        <end position="97"/>
    </location>
</feature>
<dbReference type="FunCoup" id="A0A448YS92">
    <property type="interactions" value="1658"/>
</dbReference>
<dbReference type="AlphaFoldDB" id="A0A448YS92"/>
<feature type="domain" description="HTH myb-type" evidence="10">
    <location>
        <begin position="257"/>
        <end position="319"/>
    </location>
</feature>
<dbReference type="GO" id="GO:0031848">
    <property type="term" value="P:protection from non-homologous end joining at telomere"/>
    <property type="evidence" value="ECO:0007669"/>
    <property type="project" value="TreeGrafter"/>
</dbReference>
<feature type="region of interest" description="Disordered" evidence="9">
    <location>
        <begin position="214"/>
        <end position="242"/>
    </location>
</feature>
<dbReference type="Gene3D" id="1.10.10.60">
    <property type="entry name" value="Homeodomain-like"/>
    <property type="match status" value="2"/>
</dbReference>
<dbReference type="GO" id="GO:0010833">
    <property type="term" value="P:telomere maintenance via telomere lengthening"/>
    <property type="evidence" value="ECO:0007669"/>
    <property type="project" value="UniProtKB-UniRule"/>
</dbReference>
<evidence type="ECO:0000313" key="12">
    <source>
        <dbReference type="Proteomes" id="UP000290900"/>
    </source>
</evidence>
<comment type="function">
    <text evidence="8">Involved in the regulation of telomere length, clustering and has a specific role in telomere position effect (TPE).</text>
</comment>